<dbReference type="EMBL" id="JARXRM010000035">
    <property type="protein sequence ID" value="MDH5823678.1"/>
    <property type="molecule type" value="Genomic_DNA"/>
</dbReference>
<dbReference type="Gene3D" id="3.30.70.1430">
    <property type="entry name" value="Multidrug efflux transporter AcrB pore domain"/>
    <property type="match status" value="2"/>
</dbReference>
<dbReference type="PANTHER" id="PTHR32063">
    <property type="match status" value="1"/>
</dbReference>
<dbReference type="PANTHER" id="PTHR32063:SF24">
    <property type="entry name" value="CATION EFFLUX SYSTEM (ACRB_ACRD_ACRF FAMILY)"/>
    <property type="match status" value="1"/>
</dbReference>
<reference evidence="2 3" key="1">
    <citation type="submission" date="2023-04" db="EMBL/GenBank/DDBJ databases">
        <title>Luteimonas endophyticus RD2P54.</title>
        <authorList>
            <person name="Sun J.-Q."/>
        </authorList>
    </citation>
    <scope>NUCLEOTIDE SEQUENCE [LARGE SCALE GENOMIC DNA]</scope>
    <source>
        <strain evidence="2 3">RD2P54</strain>
    </source>
</reference>
<accession>A0ABT6JBV6</accession>
<dbReference type="InterPro" id="IPR001036">
    <property type="entry name" value="Acrflvin-R"/>
</dbReference>
<protein>
    <submittedName>
        <fullName evidence="2">Efflux RND transporter permease subunit</fullName>
    </submittedName>
</protein>
<feature type="transmembrane region" description="Helical" evidence="1">
    <location>
        <begin position="496"/>
        <end position="520"/>
    </location>
</feature>
<feature type="transmembrane region" description="Helical" evidence="1">
    <location>
        <begin position="417"/>
        <end position="436"/>
    </location>
</feature>
<keyword evidence="1" id="KW-0472">Membrane</keyword>
<dbReference type="RefSeq" id="WP_280574923.1">
    <property type="nucleotide sequence ID" value="NZ_JARXRM010000035.1"/>
</dbReference>
<dbReference type="SUPFAM" id="SSF82714">
    <property type="entry name" value="Multidrug efflux transporter AcrB TolC docking domain, DN and DC subdomains"/>
    <property type="match status" value="1"/>
</dbReference>
<dbReference type="SUPFAM" id="SSF82866">
    <property type="entry name" value="Multidrug efflux transporter AcrB transmembrane domain"/>
    <property type="match status" value="2"/>
</dbReference>
<gene>
    <name evidence="2" type="ORF">QFW77_11840</name>
</gene>
<feature type="transmembrane region" description="Helical" evidence="1">
    <location>
        <begin position="470"/>
        <end position="490"/>
    </location>
</feature>
<feature type="transmembrane region" description="Helical" evidence="1">
    <location>
        <begin position="940"/>
        <end position="960"/>
    </location>
</feature>
<proteinExistence type="predicted"/>
<comment type="caution">
    <text evidence="2">The sequence shown here is derived from an EMBL/GenBank/DDBJ whole genome shotgun (WGS) entry which is preliminary data.</text>
</comment>
<evidence type="ECO:0000313" key="3">
    <source>
        <dbReference type="Proteomes" id="UP001156940"/>
    </source>
</evidence>
<dbReference type="Proteomes" id="UP001156940">
    <property type="component" value="Unassembled WGS sequence"/>
</dbReference>
<feature type="transmembrane region" description="Helical" evidence="1">
    <location>
        <begin position="911"/>
        <end position="933"/>
    </location>
</feature>
<dbReference type="PRINTS" id="PR00702">
    <property type="entry name" value="ACRIFLAVINRP"/>
</dbReference>
<feature type="transmembrane region" description="Helical" evidence="1">
    <location>
        <begin position="390"/>
        <end position="411"/>
    </location>
</feature>
<evidence type="ECO:0000256" key="1">
    <source>
        <dbReference type="SAM" id="Phobius"/>
    </source>
</evidence>
<dbReference type="Pfam" id="PF00873">
    <property type="entry name" value="ACR_tran"/>
    <property type="match status" value="1"/>
</dbReference>
<feature type="transmembrane region" description="Helical" evidence="1">
    <location>
        <begin position="1043"/>
        <end position="1065"/>
    </location>
</feature>
<feature type="transmembrane region" description="Helical" evidence="1">
    <location>
        <begin position="364"/>
        <end position="383"/>
    </location>
</feature>
<dbReference type="SUPFAM" id="SSF82693">
    <property type="entry name" value="Multidrug efflux transporter AcrB pore domain, PN1, PN2, PC1 and PC2 subdomains"/>
    <property type="match status" value="3"/>
</dbReference>
<evidence type="ECO:0000313" key="2">
    <source>
        <dbReference type="EMBL" id="MDH5823678.1"/>
    </source>
</evidence>
<dbReference type="InterPro" id="IPR027463">
    <property type="entry name" value="AcrB_DN_DC_subdom"/>
</dbReference>
<feature type="transmembrane region" description="Helical" evidence="1">
    <location>
        <begin position="1012"/>
        <end position="1031"/>
    </location>
</feature>
<name>A0ABT6JBV6_9GAMM</name>
<keyword evidence="1" id="KW-1133">Transmembrane helix</keyword>
<dbReference type="Gene3D" id="3.30.70.1320">
    <property type="entry name" value="Multidrug efflux transporter AcrB pore domain like"/>
    <property type="match status" value="1"/>
</dbReference>
<feature type="transmembrane region" description="Helical" evidence="1">
    <location>
        <begin position="966"/>
        <end position="987"/>
    </location>
</feature>
<keyword evidence="3" id="KW-1185">Reference proteome</keyword>
<dbReference type="Gene3D" id="1.20.1640.10">
    <property type="entry name" value="Multidrug efflux transporter AcrB transmembrane domain"/>
    <property type="match status" value="2"/>
</dbReference>
<keyword evidence="1" id="KW-0812">Transmembrane</keyword>
<sequence length="1077" mass="116140">MAEAPPGPDSEGPRESEEVRVAGRLQRFFLLKTTFGILLALLLSVGGFTAYTQLVKEALPDLEIPQATITTQWPGSDPETIEEQVTTEIEDELTTLSGVNSVNSASFDSYSIIMVEFEADADASDAMQRLRAAVSTAEAELPADANAPEIEQISVDDRPVITIALSGGAGTAALSGLGKEVQERLERIQGVSEAELGGDREEIVQILLQPERLLALGLSPLEVRDAIGSANLEQPFGEIESAQIGAIVRLEGQFRSVEDLRSLPVRRAGGDRAGPPVRLEEVAVVQRTREAEESTTAYSNRGEPYRPSIEISVRKTPGADTLEMIDAVLEELRAMQEGEAWEAGVRYDVIQDDAETIRDSLGDVFVNGLQAMAAVFVILFLVLTWREGLIAGLAIPVTFAGALIVVLLLGYSLNELVIIGMVLALGLMVDVFILMMEGMHDEIYVQNKSYGQAALATVDNYAMPAFAGQLTTILAMAPLMAIGGVAGKFIRVLPITAITCLVIAFIVALLAAVPLSRYLLGPVARKRGGNRKRRADRITESASKWLKSFICARVVDSRKHAWTWVGGAAAGCVLSLVAFSQIPSVLFPKTDGERLGINIELPPATQLDRTQEVADAVGEILREKAYFDSVIKIAGRKSPFILVSPEARLQPTEGRNFIGFSATFVDRGERDAQSYELADGLRDELQQYLSAHVAGASLLVVPETNQQSTGEPIEVALSGPDMRVLQRLSQNVQGLLERTEGVADVRDNLGDLSAEIALRPDREGLSFYGISQQELAAQARFALGIQTIGTFAVPGPTDDLDIRMGTNWPSRQGDAGGPRRIDELDMVRAFTPHGQSVPMLALLDPVQGEAILSISHEDGRRALTVLAGNQGRPVTEIVEEIRPELEKMRDDWPSGYDFDIGGEAEETAETFGSAGIALVIALIMVFGVLVIVFDSFPQAFILLVTMPLALIGSFFGFFLFGMEFSFFAMVGVISLIGIVANDGIVMVDTMNRRLAEGVDKARAAARGAAERLRPILTTSATTIAGLVPLAIGNPMFRPLCFMIIFGLVSATIMQLFVVPALYFLLTRKAGGGREALD</sequence>
<dbReference type="Gene3D" id="3.30.2090.10">
    <property type="entry name" value="Multidrug efflux transporter AcrB TolC docking domain, DN and DC subdomains"/>
    <property type="match status" value="2"/>
</dbReference>
<dbReference type="Gene3D" id="3.30.70.1440">
    <property type="entry name" value="Multidrug efflux transporter AcrB pore domain"/>
    <property type="match status" value="1"/>
</dbReference>
<feature type="transmembrane region" description="Helical" evidence="1">
    <location>
        <begin position="29"/>
        <end position="51"/>
    </location>
</feature>
<organism evidence="2 3">
    <name type="scientific">Luteimonas endophytica</name>
    <dbReference type="NCBI Taxonomy" id="3042023"/>
    <lineage>
        <taxon>Bacteria</taxon>
        <taxon>Pseudomonadati</taxon>
        <taxon>Pseudomonadota</taxon>
        <taxon>Gammaproteobacteria</taxon>
        <taxon>Lysobacterales</taxon>
        <taxon>Lysobacteraceae</taxon>
        <taxon>Luteimonas</taxon>
    </lineage>
</organism>